<dbReference type="EMBL" id="SWJQ01000254">
    <property type="protein sequence ID" value="TRZ17707.1"/>
    <property type="molecule type" value="Genomic_DNA"/>
</dbReference>
<name>A0A8K1GGK5_9PASS</name>
<comment type="caution">
    <text evidence="1">The sequence shown here is derived from an EMBL/GenBank/DDBJ whole genome shotgun (WGS) entry which is preliminary data.</text>
</comment>
<accession>A0A8K1GGK5</accession>
<dbReference type="AlphaFoldDB" id="A0A8K1GGK5"/>
<evidence type="ECO:0000313" key="2">
    <source>
        <dbReference type="Proteomes" id="UP000796761"/>
    </source>
</evidence>
<proteinExistence type="predicted"/>
<evidence type="ECO:0000313" key="1">
    <source>
        <dbReference type="EMBL" id="TRZ17707.1"/>
    </source>
</evidence>
<gene>
    <name evidence="1" type="ORF">HGM15179_009425</name>
</gene>
<dbReference type="OrthoDB" id="276744at2759"/>
<protein>
    <submittedName>
        <fullName evidence="1">Uncharacterized protein</fullName>
    </submittedName>
</protein>
<keyword evidence="2" id="KW-1185">Reference proteome</keyword>
<organism evidence="1 2">
    <name type="scientific">Zosterops borbonicus</name>
    <dbReference type="NCBI Taxonomy" id="364589"/>
    <lineage>
        <taxon>Eukaryota</taxon>
        <taxon>Metazoa</taxon>
        <taxon>Chordata</taxon>
        <taxon>Craniata</taxon>
        <taxon>Vertebrata</taxon>
        <taxon>Euteleostomi</taxon>
        <taxon>Archelosauria</taxon>
        <taxon>Archosauria</taxon>
        <taxon>Dinosauria</taxon>
        <taxon>Saurischia</taxon>
        <taxon>Theropoda</taxon>
        <taxon>Coelurosauria</taxon>
        <taxon>Aves</taxon>
        <taxon>Neognathae</taxon>
        <taxon>Neoaves</taxon>
        <taxon>Telluraves</taxon>
        <taxon>Australaves</taxon>
        <taxon>Passeriformes</taxon>
        <taxon>Sylvioidea</taxon>
        <taxon>Zosteropidae</taxon>
        <taxon>Zosterops</taxon>
    </lineage>
</organism>
<dbReference type="Proteomes" id="UP000796761">
    <property type="component" value="Unassembled WGS sequence"/>
</dbReference>
<reference evidence="1" key="1">
    <citation type="submission" date="2019-04" db="EMBL/GenBank/DDBJ databases">
        <title>Genome assembly of Zosterops borbonicus 15179.</title>
        <authorList>
            <person name="Leroy T."/>
            <person name="Anselmetti Y."/>
            <person name="Tilak M.-K."/>
            <person name="Nabholz B."/>
        </authorList>
    </citation>
    <scope>NUCLEOTIDE SEQUENCE</scope>
    <source>
        <strain evidence="1">HGM_15179</strain>
        <tissue evidence="1">Muscle</tissue>
    </source>
</reference>
<sequence>MSKRVSKWPRRHLGCISNSVASRTSRAVTVPPDWALARPDLQCCVQFWAPHCKDIEGLERVQRKAMELVKGLELKSHKEWLKELRVFRLEKAQGRPCHSTTPQKRL</sequence>